<name>A0A0U9HSK7_9BACT</name>
<feature type="region of interest" description="Disordered" evidence="1">
    <location>
        <begin position="253"/>
        <end position="333"/>
    </location>
</feature>
<evidence type="ECO:0000313" key="4">
    <source>
        <dbReference type="Proteomes" id="UP000054976"/>
    </source>
</evidence>
<feature type="compositionally biased region" description="Polar residues" evidence="1">
    <location>
        <begin position="254"/>
        <end position="263"/>
    </location>
</feature>
<dbReference type="Proteomes" id="UP000054976">
    <property type="component" value="Unassembled WGS sequence"/>
</dbReference>
<feature type="compositionally biased region" description="Basic and acidic residues" evidence="1">
    <location>
        <begin position="281"/>
        <end position="294"/>
    </location>
</feature>
<feature type="signal peptide" evidence="2">
    <location>
        <begin position="1"/>
        <end position="23"/>
    </location>
</feature>
<proteinExistence type="predicted"/>
<evidence type="ECO:0000256" key="2">
    <source>
        <dbReference type="SAM" id="SignalP"/>
    </source>
</evidence>
<comment type="caution">
    <text evidence="3">The sequence shown here is derived from an EMBL/GenBank/DDBJ whole genome shotgun (WGS) entry which is preliminary data.</text>
</comment>
<dbReference type="AlphaFoldDB" id="A0A0U9HSK7"/>
<dbReference type="OrthoDB" id="9761899at2"/>
<keyword evidence="4" id="KW-1185">Reference proteome</keyword>
<dbReference type="EMBL" id="BCNO01000002">
    <property type="protein sequence ID" value="GAQ95122.1"/>
    <property type="molecule type" value="Genomic_DNA"/>
</dbReference>
<gene>
    <name evidence="3" type="ORF">TAGGR_26</name>
</gene>
<protein>
    <submittedName>
        <fullName evidence="3">Uncharacterized protein</fullName>
    </submittedName>
</protein>
<accession>A0A0U9HSK7</accession>
<keyword evidence="2" id="KW-0732">Signal</keyword>
<reference evidence="4" key="1">
    <citation type="submission" date="2016-01" db="EMBL/GenBank/DDBJ databases">
        <title>Draft genome sequence of Thermodesulfovibrio aggregans strain TGE-P1.</title>
        <authorList>
            <person name="Sekiguchi Y."/>
            <person name="Ohashi A."/>
            <person name="Matsuura N."/>
            <person name="Tourlousse M.D."/>
        </authorList>
    </citation>
    <scope>NUCLEOTIDE SEQUENCE [LARGE SCALE GENOMIC DNA]</scope>
    <source>
        <strain evidence="4">TGE-P1</strain>
    </source>
</reference>
<feature type="region of interest" description="Disordered" evidence="1">
    <location>
        <begin position="186"/>
        <end position="206"/>
    </location>
</feature>
<evidence type="ECO:0000313" key="3">
    <source>
        <dbReference type="EMBL" id="GAQ95122.1"/>
    </source>
</evidence>
<feature type="chain" id="PRO_5006865063" evidence="2">
    <location>
        <begin position="24"/>
        <end position="413"/>
    </location>
</feature>
<sequence length="413" mass="45448">MKNFMIFILLSILMVSSPFYSEADEKVVKKENIKKQDAQREVINALYSIGLVMPSFGNDPCQGMEKTMGGMKKYGSGGISLGGIPKKPSTNIGKQRQIMEEESFSAENVCYESYDSTGKKCAEAISNPDGTVTFKNDSERCVIVMGEDYTIILSRKTEVTMNIERKDSHPILEILGKARSWLIDKTPDWPKPSPVKTKGGSGGVRGNCDPEGIAGGCIVKSGDGVVMKTLPEYLNAIAEEEKKGTVERLKWSRINPSPDSSAQFGGPVASKTYTGEATKSGYEREKSAKTEKGETIINPSDSSSQRGERKIDFCGRGLPSPEEAASMGFDPGRITDPVKREWTGKIEQQKTTRTLTWTKTIHSNATTTRISHSYRDGELVGIMYEFFDKRGNKIGYAIYDGKTGSLEAKRLTK</sequence>
<organism evidence="3 4">
    <name type="scientific">Thermodesulfovibrio aggregans</name>
    <dbReference type="NCBI Taxonomy" id="86166"/>
    <lineage>
        <taxon>Bacteria</taxon>
        <taxon>Pseudomonadati</taxon>
        <taxon>Nitrospirota</taxon>
        <taxon>Thermodesulfovibrionia</taxon>
        <taxon>Thermodesulfovibrionales</taxon>
        <taxon>Thermodesulfovibrionaceae</taxon>
        <taxon>Thermodesulfovibrio</taxon>
    </lineage>
</organism>
<evidence type="ECO:0000256" key="1">
    <source>
        <dbReference type="SAM" id="MobiDB-lite"/>
    </source>
</evidence>
<dbReference type="RefSeq" id="WP_059176575.1">
    <property type="nucleotide sequence ID" value="NZ_BCNO01000002.1"/>
</dbReference>